<comment type="caution">
    <text evidence="1">The sequence shown here is derived from an EMBL/GenBank/DDBJ whole genome shotgun (WGS) entry which is preliminary data.</text>
</comment>
<reference evidence="1 2" key="1">
    <citation type="journal article" date="2016" name="Nat. Commun.">
        <title>Thousands of microbial genomes shed light on interconnected biogeochemical processes in an aquifer system.</title>
        <authorList>
            <person name="Anantharaman K."/>
            <person name="Brown C.T."/>
            <person name="Hug L.A."/>
            <person name="Sharon I."/>
            <person name="Castelle C.J."/>
            <person name="Probst A.J."/>
            <person name="Thomas B.C."/>
            <person name="Singh A."/>
            <person name="Wilkins M.J."/>
            <person name="Karaoz U."/>
            <person name="Brodie E.L."/>
            <person name="Williams K.H."/>
            <person name="Hubbard S.S."/>
            <person name="Banfield J.F."/>
        </authorList>
    </citation>
    <scope>NUCLEOTIDE SEQUENCE [LARGE SCALE GENOMIC DNA]</scope>
</reference>
<evidence type="ECO:0008006" key="3">
    <source>
        <dbReference type="Google" id="ProtNLM"/>
    </source>
</evidence>
<evidence type="ECO:0000313" key="1">
    <source>
        <dbReference type="EMBL" id="OGL44682.1"/>
    </source>
</evidence>
<protein>
    <recommendedName>
        <fullName evidence="3">Phospholipase C/D domain-containing protein</fullName>
    </recommendedName>
</protein>
<evidence type="ECO:0000313" key="2">
    <source>
        <dbReference type="Proteomes" id="UP000179266"/>
    </source>
</evidence>
<gene>
    <name evidence="1" type="ORF">A2161_16175</name>
</gene>
<dbReference type="EMBL" id="MGDD01000212">
    <property type="protein sequence ID" value="OGL44682.1"/>
    <property type="molecule type" value="Genomic_DNA"/>
</dbReference>
<sequence length="365" mass="41407">MTGIKNVRIQIIVGVTMLLMMQQSAWGWGPHTHVFFGWKASMQMADCPGTDQFFYPFSNMQPDLTHICSTNPAVHADRRFPMLMLDEIAVTDQDRGYAYGWIDHQIADYWGHTFYIPVDEMAHFLAELGVDCVIYNSPDRAEKLFARTATVAWNARLTYDTSVVYSALYGGDPIPQLQWNLCGIGMADLMAAEKAIIGSRFFYSWANRNFPRTDWQIYMDDAIQEMVGLCNPPNKDNSYGPGSKNNPETSSTIEWPDTAITFLQQLGNFLKDKGAAPITLNKTGDVVEAYIQMADQECLDNLVQEFFAQQLANPTSLKGKFYAQLFTLLTNPFKGSEIEFNKQLEQIKKTYNSPDKLLLNFNPVR</sequence>
<accession>A0A1F7RSZ3</accession>
<proteinExistence type="predicted"/>
<name>A0A1F7RSZ3_9BACT</name>
<organism evidence="1 2">
    <name type="scientific">Candidatus Schekmanbacteria bacterium RBG_13_48_7</name>
    <dbReference type="NCBI Taxonomy" id="1817878"/>
    <lineage>
        <taxon>Bacteria</taxon>
        <taxon>Candidatus Schekmaniibacteriota</taxon>
    </lineage>
</organism>
<dbReference type="AlphaFoldDB" id="A0A1F7RSZ3"/>
<dbReference type="Proteomes" id="UP000179266">
    <property type="component" value="Unassembled WGS sequence"/>
</dbReference>